<gene>
    <name evidence="1" type="ORF">DXT99_05515</name>
</gene>
<comment type="caution">
    <text evidence="1">The sequence shown here is derived from an EMBL/GenBank/DDBJ whole genome shotgun (WGS) entry which is preliminary data.</text>
</comment>
<dbReference type="EMBL" id="QRGR01000005">
    <property type="protein sequence ID" value="RDV16129.1"/>
    <property type="molecule type" value="Genomic_DNA"/>
</dbReference>
<keyword evidence="2" id="KW-1185">Reference proteome</keyword>
<dbReference type="RefSeq" id="WP_115564539.1">
    <property type="nucleotide sequence ID" value="NZ_QRGR01000005.1"/>
</dbReference>
<dbReference type="Proteomes" id="UP000256708">
    <property type="component" value="Unassembled WGS sequence"/>
</dbReference>
<proteinExistence type="predicted"/>
<dbReference type="AlphaFoldDB" id="A0A3D8LFB1"/>
<reference evidence="2" key="1">
    <citation type="submission" date="2018-08" db="EMBL/GenBank/DDBJ databases">
        <authorList>
            <person name="Liu Z.-W."/>
            <person name="Du Z.-J."/>
        </authorList>
    </citation>
    <scope>NUCLEOTIDE SEQUENCE [LARGE SCALE GENOMIC DNA]</scope>
    <source>
        <strain evidence="2">H4X</strain>
    </source>
</reference>
<evidence type="ECO:0000313" key="2">
    <source>
        <dbReference type="Proteomes" id="UP000256708"/>
    </source>
</evidence>
<protein>
    <submittedName>
        <fullName evidence="1">Uncharacterized protein</fullName>
    </submittedName>
</protein>
<organism evidence="1 2">
    <name type="scientific">Pontibacter diazotrophicus</name>
    <dbReference type="NCBI Taxonomy" id="1400979"/>
    <lineage>
        <taxon>Bacteria</taxon>
        <taxon>Pseudomonadati</taxon>
        <taxon>Bacteroidota</taxon>
        <taxon>Cytophagia</taxon>
        <taxon>Cytophagales</taxon>
        <taxon>Hymenobacteraceae</taxon>
        <taxon>Pontibacter</taxon>
    </lineage>
</organism>
<sequence>MARQLEQVKQKGVDRAEWQRLYACHQQEYEREHLRAIKAAMAHTSLRGLRVPLDCSPTTFSDRFYMQLPLGHLPLHPGAEAANGPVAGEKASSELTMQFHYYSA</sequence>
<evidence type="ECO:0000313" key="1">
    <source>
        <dbReference type="EMBL" id="RDV16129.1"/>
    </source>
</evidence>
<accession>A0A3D8LFB1</accession>
<name>A0A3D8LFB1_9BACT</name>